<evidence type="ECO:0000313" key="11">
    <source>
        <dbReference type="Proteomes" id="UP001152964"/>
    </source>
</evidence>
<dbReference type="PANTHER" id="PTHR48041">
    <property type="entry name" value="ABC TRANSPORTER G FAMILY MEMBER 28"/>
    <property type="match status" value="1"/>
</dbReference>
<keyword evidence="11" id="KW-1185">Reference proteome</keyword>
<evidence type="ECO:0000256" key="3">
    <source>
        <dbReference type="ARBA" id="ARBA00022692"/>
    </source>
</evidence>
<feature type="transmembrane region" description="Helical" evidence="8">
    <location>
        <begin position="1091"/>
        <end position="1113"/>
    </location>
</feature>
<dbReference type="Pfam" id="PF00005">
    <property type="entry name" value="ABC_tran"/>
    <property type="match status" value="1"/>
</dbReference>
<dbReference type="Pfam" id="PF19055">
    <property type="entry name" value="ABC2_membrane_7"/>
    <property type="match status" value="1"/>
</dbReference>
<dbReference type="PROSITE" id="PS00022">
    <property type="entry name" value="EGF_1"/>
    <property type="match status" value="1"/>
</dbReference>
<evidence type="ECO:0000256" key="7">
    <source>
        <dbReference type="ARBA" id="ARBA00023136"/>
    </source>
</evidence>
<evidence type="ECO:0000259" key="9">
    <source>
        <dbReference type="PROSITE" id="PS50893"/>
    </source>
</evidence>
<feature type="transmembrane region" description="Helical" evidence="8">
    <location>
        <begin position="1032"/>
        <end position="1050"/>
    </location>
</feature>
<sequence length="1143" mass="128339">MRVSQNKGFAPKWILKYQELSSDSSLLFLVLQNIFLHVSLYVSICISVYLELKLKNQNIEKDRREKNSIAVQKLAREIDTTQKSFTMKSYRHYIYYTVISLLLLCSSVSFAKQGETPFFKDAIPERSRPSAPDKGNDTCPPCFNCMLPIFQCKQFSECDSYTGRCECIEGFAGDDCSLPLCGGLSPDESGNKDRPVRAQNDTCHCDDGWGGINCDVCQDDFVCDAFMPDSSIKGTCYKNGMIINKVFSGCDVTNEKILQILNGKIPQITFACDKPNQECNFQFWIDQLESFYCGLNDCAFEYDLDHNTSHYKCSEVQCKCVPDTMLCGAKGSIDISEFLTETIRGPGDFSCDLETRQCKFSEPSMNDLILTIFGDPYITLKCESGECVHYSEIPGYKSPSKDPAVSWQGRLVLALTAVMVLALFTFATFYISKSPLFRNGAGSSKSPIRLPDEDAMNNFLQNEDDTLATLSFENITYSVPSINSNGFEKAVLNEISGIVKPGQILAIMGGSGAGKTTLLDILAMKRKTGHVSGSIKVNGTSMDRKAFSKITGFVDQDNFLLPTLTVYETVLNSALLRLPKVLSFEAKKARVYKVLEELRIIDIKDRIIGNEFDRGISGGEKRRVSIACELVTSPLVLFLDEPTSGLDASNANNVIECLVRLSSDYNRTLVLSIHQPRSNIFYLFDQLVLLSKGEMVYSGNSKKVSEFLRNEGYACPDNYNIADYLIDITFETTPQGKRRRIRNISDLEAGANVNDNVNDNDNDNDNIIHQATFTNSDGTTQREWAHLAAHRDEIRTLLREDEDEEGADGTRGTTEIDLNTKILHDKYRDSVYFAELSQEIEDVMSEADENSNVLNGDLPTGQESASFLQQLSILNSRSFKNMYRNPKLLLGNYVLTILLSLFLGTLYYNVSNDISGFQNRMGLFFFILTYFGFVTFTGLSSFALERIIFIKERSNNYYSPFAYYMSKIMSEVVPLRVVPPILLSLIVYPMTGLNMKDNAFFKCIGILILFNLGISLEILTIGIIFEDLNNSIILSVLVLLGSLLFSGLFINTSNITNVAFKYLKNFSVFYYAYESLLINEVKTLMLKERKYGLNIEVPGATILTTFGFVVQNLVFDIKILALFNVVFLITGYLALKWIVVEQK</sequence>
<dbReference type="InterPro" id="IPR003439">
    <property type="entry name" value="ABC_transporter-like_ATP-bd"/>
</dbReference>
<evidence type="ECO:0000313" key="10">
    <source>
        <dbReference type="EMBL" id="CAI1874887.1"/>
    </source>
</evidence>
<evidence type="ECO:0000256" key="8">
    <source>
        <dbReference type="SAM" id="Phobius"/>
    </source>
</evidence>
<keyword evidence="7 8" id="KW-0472">Membrane</keyword>
<keyword evidence="5" id="KW-0067">ATP-binding</keyword>
<evidence type="ECO:0000256" key="5">
    <source>
        <dbReference type="ARBA" id="ARBA00022840"/>
    </source>
</evidence>
<dbReference type="InterPro" id="IPR043926">
    <property type="entry name" value="ABCG_dom"/>
</dbReference>
<evidence type="ECO:0000256" key="1">
    <source>
        <dbReference type="ARBA" id="ARBA00004141"/>
    </source>
</evidence>
<reference evidence="10" key="1">
    <citation type="submission" date="2022-08" db="EMBL/GenBank/DDBJ databases">
        <authorList>
            <person name="Byrne P K."/>
        </authorList>
    </citation>
    <scope>NUCLEOTIDE SEQUENCE</scope>
    <source>
        <strain evidence="10">UCD650</strain>
    </source>
</reference>
<keyword evidence="6 8" id="KW-1133">Transmembrane helix</keyword>
<feature type="transmembrane region" description="Helical" evidence="8">
    <location>
        <begin position="999"/>
        <end position="1025"/>
    </location>
</feature>
<dbReference type="EMBL" id="OX291493">
    <property type="protein sequence ID" value="CAI1874887.1"/>
    <property type="molecule type" value="Genomic_DNA"/>
</dbReference>
<dbReference type="CDD" id="cd03213">
    <property type="entry name" value="ABCG_EPDR"/>
    <property type="match status" value="1"/>
</dbReference>
<keyword evidence="3 8" id="KW-0812">Transmembrane</keyword>
<keyword evidence="2" id="KW-0813">Transport</keyword>
<protein>
    <recommendedName>
        <fullName evidence="9">ABC transporter domain-containing protein</fullName>
    </recommendedName>
</protein>
<gene>
    <name evidence="10" type="primary">U6500C00780</name>
    <name evidence="10" type="ORF">SEUBUCD650_0C00780</name>
</gene>
<dbReference type="PROSITE" id="PS00211">
    <property type="entry name" value="ABC_TRANSPORTER_1"/>
    <property type="match status" value="1"/>
</dbReference>
<keyword evidence="4" id="KW-0547">Nucleotide-binding</keyword>
<organism evidence="10 11">
    <name type="scientific">Saccharomyces eubayanus</name>
    <name type="common">Yeast</name>
    <dbReference type="NCBI Taxonomy" id="1080349"/>
    <lineage>
        <taxon>Eukaryota</taxon>
        <taxon>Fungi</taxon>
        <taxon>Dikarya</taxon>
        <taxon>Ascomycota</taxon>
        <taxon>Saccharomycotina</taxon>
        <taxon>Saccharomycetes</taxon>
        <taxon>Saccharomycetales</taxon>
        <taxon>Saccharomycetaceae</taxon>
        <taxon>Saccharomyces</taxon>
    </lineage>
</organism>
<name>A0ABN8VLF1_SACEU</name>
<dbReference type="CDD" id="cd00055">
    <property type="entry name" value="EGF_Lam"/>
    <property type="match status" value="1"/>
</dbReference>
<dbReference type="InterPro" id="IPR017871">
    <property type="entry name" value="ABC_transporter-like_CS"/>
</dbReference>
<dbReference type="InterPro" id="IPR000742">
    <property type="entry name" value="EGF"/>
</dbReference>
<dbReference type="InterPro" id="IPR013525">
    <property type="entry name" value="ABC2_TM"/>
</dbReference>
<dbReference type="PANTHER" id="PTHR48041:SF2">
    <property type="entry name" value="ATP-DEPENDENT PERMEASE-RELATED"/>
    <property type="match status" value="1"/>
</dbReference>
<dbReference type="Gene3D" id="3.40.50.300">
    <property type="entry name" value="P-loop containing nucleotide triphosphate hydrolases"/>
    <property type="match status" value="1"/>
</dbReference>
<dbReference type="InterPro" id="IPR002049">
    <property type="entry name" value="LE_dom"/>
</dbReference>
<evidence type="ECO:0000256" key="4">
    <source>
        <dbReference type="ARBA" id="ARBA00022741"/>
    </source>
</evidence>
<dbReference type="PROSITE" id="PS50893">
    <property type="entry name" value="ABC_TRANSPORTER_2"/>
    <property type="match status" value="1"/>
</dbReference>
<feature type="transmembrane region" description="Helical" evidence="8">
    <location>
        <begin position="973"/>
        <end position="993"/>
    </location>
</feature>
<proteinExistence type="predicted"/>
<evidence type="ECO:0000256" key="2">
    <source>
        <dbReference type="ARBA" id="ARBA00022448"/>
    </source>
</evidence>
<dbReference type="Pfam" id="PF01061">
    <property type="entry name" value="ABC2_membrane"/>
    <property type="match status" value="1"/>
</dbReference>
<feature type="domain" description="ABC transporter" evidence="9">
    <location>
        <begin position="470"/>
        <end position="717"/>
    </location>
</feature>
<dbReference type="SMART" id="SM00382">
    <property type="entry name" value="AAA"/>
    <property type="match status" value="1"/>
</dbReference>
<feature type="transmembrane region" description="Helical" evidence="8">
    <location>
        <begin position="1119"/>
        <end position="1139"/>
    </location>
</feature>
<dbReference type="SUPFAM" id="SSF52540">
    <property type="entry name" value="P-loop containing nucleoside triphosphate hydrolases"/>
    <property type="match status" value="1"/>
</dbReference>
<dbReference type="Proteomes" id="UP001152964">
    <property type="component" value="Chromosome 3"/>
</dbReference>
<accession>A0ABN8VLF1</accession>
<evidence type="ECO:0000256" key="6">
    <source>
        <dbReference type="ARBA" id="ARBA00022989"/>
    </source>
</evidence>
<feature type="transmembrane region" description="Helical" evidence="8">
    <location>
        <begin position="26"/>
        <end position="50"/>
    </location>
</feature>
<feature type="transmembrane region" description="Helical" evidence="8">
    <location>
        <begin position="922"/>
        <end position="944"/>
    </location>
</feature>
<dbReference type="InterPro" id="IPR050352">
    <property type="entry name" value="ABCG_transporters"/>
</dbReference>
<dbReference type="InterPro" id="IPR027417">
    <property type="entry name" value="P-loop_NTPase"/>
</dbReference>
<feature type="transmembrane region" description="Helical" evidence="8">
    <location>
        <begin position="93"/>
        <end position="111"/>
    </location>
</feature>
<feature type="transmembrane region" description="Helical" evidence="8">
    <location>
        <begin position="888"/>
        <end position="910"/>
    </location>
</feature>
<comment type="subcellular location">
    <subcellularLocation>
        <location evidence="1">Membrane</location>
        <topology evidence="1">Multi-pass membrane protein</topology>
    </subcellularLocation>
</comment>
<dbReference type="InterPro" id="IPR003593">
    <property type="entry name" value="AAA+_ATPase"/>
</dbReference>